<feature type="domain" description="Sulfatase N-terminal" evidence="5">
    <location>
        <begin position="26"/>
        <end position="405"/>
    </location>
</feature>
<evidence type="ECO:0000313" key="7">
    <source>
        <dbReference type="Proteomes" id="UP000464954"/>
    </source>
</evidence>
<dbReference type="PROSITE" id="PS00149">
    <property type="entry name" value="SULFATASE_2"/>
    <property type="match status" value="1"/>
</dbReference>
<dbReference type="InterPro" id="IPR024607">
    <property type="entry name" value="Sulfatase_CS"/>
</dbReference>
<dbReference type="InterPro" id="IPR000917">
    <property type="entry name" value="Sulfatase_N"/>
</dbReference>
<keyword evidence="4" id="KW-0106">Calcium</keyword>
<dbReference type="Pfam" id="PF00884">
    <property type="entry name" value="Sulfatase"/>
    <property type="match status" value="1"/>
</dbReference>
<keyword evidence="3 6" id="KW-0378">Hydrolase</keyword>
<keyword evidence="7" id="KW-1185">Reference proteome</keyword>
<dbReference type="EMBL" id="CP047593">
    <property type="protein sequence ID" value="QHI70126.1"/>
    <property type="molecule type" value="Genomic_DNA"/>
</dbReference>
<evidence type="ECO:0000256" key="4">
    <source>
        <dbReference type="ARBA" id="ARBA00022837"/>
    </source>
</evidence>
<comment type="similarity">
    <text evidence="1">Belongs to the sulfatase family.</text>
</comment>
<dbReference type="CDD" id="cd16143">
    <property type="entry name" value="ARS_like"/>
    <property type="match status" value="1"/>
</dbReference>
<dbReference type="PANTHER" id="PTHR42693">
    <property type="entry name" value="ARYLSULFATASE FAMILY MEMBER"/>
    <property type="match status" value="1"/>
</dbReference>
<sequence length="543" mass="60202">MKFRYQKEMCGLLTLSLAGVVAAEQPNIVYFYVDDMGYGDAGCYNPTGKIKTPNLDKFASEGMLFTDAHSTAAVCSPSRYSLLTGRYSWRSTLQQYIVELYGEALIDKDLVTVPKLLAQNGYHTGMIGKWHLGMSWDFEVSESMRPDREAVSSCDGYQLPVSEGDRKYWHESFSKPVLGGPVAAGFESFFGVDVPNWPPYAYIQDQKLTEIPTEQLPKRLQGNNLASMVGPAVSHWNFEQLLPTFADKADRFIKEHAAQSEPFFLYLPVTSPHTPLSVNKQWIGKSGLNNLYADLVMETDDIFGQVLASLKKHGVEDNTLVIFSSDNGCAHYIGIRKDASDGCEQALEPQGHFPSGPFRGYKSDIWEGGHRVPFVVRWPGVIQPGTVSDQFVSQVDLLATCADILEVELPANVGVDSFSMLPLLKGEDVSSRDHLISHSIRGKFAIRKGAWKLVLCSGSGGWTLVDADATRQGLPPYQLYNMEDDPAESKNLYAKHPDIVKNLLSDLESYVANGRTTPGPSQENDTGVDLWKVEDRSFLEALK</sequence>
<evidence type="ECO:0000256" key="3">
    <source>
        <dbReference type="ARBA" id="ARBA00022801"/>
    </source>
</evidence>
<dbReference type="KEGG" id="taer:GT409_11955"/>
<dbReference type="InterPro" id="IPR017850">
    <property type="entry name" value="Alkaline_phosphatase_core_sf"/>
</dbReference>
<proteinExistence type="inferred from homology"/>
<keyword evidence="2" id="KW-0479">Metal-binding</keyword>
<dbReference type="Proteomes" id="UP000464954">
    <property type="component" value="Chromosome"/>
</dbReference>
<name>A0A6P1MET0_9BACT</name>
<dbReference type="RefSeq" id="WP_160629305.1">
    <property type="nucleotide sequence ID" value="NZ_CP047593.1"/>
</dbReference>
<dbReference type="PROSITE" id="PS00523">
    <property type="entry name" value="SULFATASE_1"/>
    <property type="match status" value="1"/>
</dbReference>
<accession>A0A6P1MET0</accession>
<protein>
    <submittedName>
        <fullName evidence="6">Sulfatase-like hydrolase/transferase</fullName>
    </submittedName>
</protein>
<evidence type="ECO:0000259" key="5">
    <source>
        <dbReference type="Pfam" id="PF00884"/>
    </source>
</evidence>
<dbReference type="GO" id="GO:0046872">
    <property type="term" value="F:metal ion binding"/>
    <property type="evidence" value="ECO:0007669"/>
    <property type="project" value="UniProtKB-KW"/>
</dbReference>
<dbReference type="PANTHER" id="PTHR42693:SF53">
    <property type="entry name" value="ENDO-4-O-SULFATASE"/>
    <property type="match status" value="1"/>
</dbReference>
<dbReference type="GO" id="GO:0016740">
    <property type="term" value="F:transferase activity"/>
    <property type="evidence" value="ECO:0007669"/>
    <property type="project" value="UniProtKB-KW"/>
</dbReference>
<keyword evidence="6" id="KW-0808">Transferase</keyword>
<dbReference type="GO" id="GO:0004065">
    <property type="term" value="F:arylsulfatase activity"/>
    <property type="evidence" value="ECO:0007669"/>
    <property type="project" value="TreeGrafter"/>
</dbReference>
<reference evidence="6 7" key="1">
    <citation type="submission" date="2020-01" db="EMBL/GenBank/DDBJ databases">
        <title>Ponticoccus aerotolerans gen. nov., sp. nov., an anaerobic bacterium and proposal of Ponticoccusceae fam. nov., Ponticoccusles ord. nov. and Ponticoccuse classis nov. in the phylum Kiritimatiellaeota.</title>
        <authorList>
            <person name="Zhou L.Y."/>
            <person name="Du Z.J."/>
        </authorList>
    </citation>
    <scope>NUCLEOTIDE SEQUENCE [LARGE SCALE GENOMIC DNA]</scope>
    <source>
        <strain evidence="6 7">S-5007</strain>
    </source>
</reference>
<dbReference type="AlphaFoldDB" id="A0A6P1MET0"/>
<evidence type="ECO:0000256" key="1">
    <source>
        <dbReference type="ARBA" id="ARBA00008779"/>
    </source>
</evidence>
<gene>
    <name evidence="6" type="ORF">GT409_11955</name>
</gene>
<evidence type="ECO:0000256" key="2">
    <source>
        <dbReference type="ARBA" id="ARBA00022723"/>
    </source>
</evidence>
<dbReference type="InterPro" id="IPR050738">
    <property type="entry name" value="Sulfatase"/>
</dbReference>
<dbReference type="Gene3D" id="3.40.720.10">
    <property type="entry name" value="Alkaline Phosphatase, subunit A"/>
    <property type="match status" value="1"/>
</dbReference>
<evidence type="ECO:0000313" key="6">
    <source>
        <dbReference type="EMBL" id="QHI70126.1"/>
    </source>
</evidence>
<dbReference type="Gene3D" id="3.30.1120.10">
    <property type="match status" value="1"/>
</dbReference>
<organism evidence="6 7">
    <name type="scientific">Tichowtungia aerotolerans</name>
    <dbReference type="NCBI Taxonomy" id="2697043"/>
    <lineage>
        <taxon>Bacteria</taxon>
        <taxon>Pseudomonadati</taxon>
        <taxon>Kiritimatiellota</taxon>
        <taxon>Tichowtungiia</taxon>
        <taxon>Tichowtungiales</taxon>
        <taxon>Tichowtungiaceae</taxon>
        <taxon>Tichowtungia</taxon>
    </lineage>
</organism>
<dbReference type="SUPFAM" id="SSF53649">
    <property type="entry name" value="Alkaline phosphatase-like"/>
    <property type="match status" value="1"/>
</dbReference>